<dbReference type="Proteomes" id="UP000195667">
    <property type="component" value="Unassembled WGS sequence"/>
</dbReference>
<dbReference type="Gene3D" id="3.40.50.1110">
    <property type="entry name" value="SGNH hydrolase"/>
    <property type="match status" value="1"/>
</dbReference>
<keyword evidence="5" id="KW-1185">Reference proteome</keyword>
<keyword evidence="1" id="KW-0378">Hydrolase</keyword>
<evidence type="ECO:0000259" key="3">
    <source>
        <dbReference type="Pfam" id="PF03629"/>
    </source>
</evidence>
<keyword evidence="2" id="KW-0732">Signal</keyword>
<evidence type="ECO:0000256" key="1">
    <source>
        <dbReference type="ARBA" id="ARBA00022801"/>
    </source>
</evidence>
<reference evidence="5" key="1">
    <citation type="submission" date="2017-02" db="EMBL/GenBank/DDBJ databases">
        <authorList>
            <person name="Daims H."/>
        </authorList>
    </citation>
    <scope>NUCLEOTIDE SEQUENCE [LARGE SCALE GENOMIC DNA]</scope>
</reference>
<sequence>MKKLVLAVLSLLAAPNGVCITTDDFSKDVQFIGSDCHDNNRYIMVLGQSNARNLIDGVPDLNYLWGVNNCSAAIYTAIHGSEPASFFMPSSDENSVYAKSTQFVKDHHDKLTQIVILQGEQDALSLKAATAWSIKFATIIGAYRADVGDSPKTPVIIVRLHDTAKLPVRSELKYWPQVRESQRLLANTIDGVSTLQTDSGVIWDAENIHLTNGTQYRLLAKKIAAAIKKVNVSSVIK</sequence>
<evidence type="ECO:0000313" key="5">
    <source>
        <dbReference type="Proteomes" id="UP000195667"/>
    </source>
</evidence>
<evidence type="ECO:0000313" key="4">
    <source>
        <dbReference type="EMBL" id="SJM93775.1"/>
    </source>
</evidence>
<evidence type="ECO:0000256" key="2">
    <source>
        <dbReference type="SAM" id="SignalP"/>
    </source>
</evidence>
<dbReference type="InterPro" id="IPR005181">
    <property type="entry name" value="SASA"/>
</dbReference>
<organism evidence="4 5">
    <name type="scientific">Crenothrix polyspora</name>
    <dbReference type="NCBI Taxonomy" id="360316"/>
    <lineage>
        <taxon>Bacteria</taxon>
        <taxon>Pseudomonadati</taxon>
        <taxon>Pseudomonadota</taxon>
        <taxon>Gammaproteobacteria</taxon>
        <taxon>Methylococcales</taxon>
        <taxon>Crenotrichaceae</taxon>
        <taxon>Crenothrix</taxon>
    </lineage>
</organism>
<name>A0A1R4HC15_9GAMM</name>
<dbReference type="AlphaFoldDB" id="A0A1R4HC15"/>
<feature type="domain" description="Sialate O-acetylesterase" evidence="3">
    <location>
        <begin position="76"/>
        <end position="226"/>
    </location>
</feature>
<dbReference type="GO" id="GO:0016788">
    <property type="term" value="F:hydrolase activity, acting on ester bonds"/>
    <property type="evidence" value="ECO:0007669"/>
    <property type="project" value="UniProtKB-ARBA"/>
</dbReference>
<gene>
    <name evidence="4" type="ORF">CRENPOLYSF1_470054</name>
</gene>
<dbReference type="SUPFAM" id="SSF52266">
    <property type="entry name" value="SGNH hydrolase"/>
    <property type="match status" value="1"/>
</dbReference>
<dbReference type="InterPro" id="IPR036514">
    <property type="entry name" value="SGNH_hydro_sf"/>
</dbReference>
<feature type="chain" id="PRO_5013181673" description="Sialate O-acetylesterase domain-containing protein" evidence="2">
    <location>
        <begin position="21"/>
        <end position="237"/>
    </location>
</feature>
<dbReference type="Pfam" id="PF03629">
    <property type="entry name" value="SASA"/>
    <property type="match status" value="1"/>
</dbReference>
<accession>A0A1R4HC15</accession>
<feature type="signal peptide" evidence="2">
    <location>
        <begin position="1"/>
        <end position="20"/>
    </location>
</feature>
<dbReference type="RefSeq" id="WP_087144007.1">
    <property type="nucleotide sequence ID" value="NZ_FUKI01000123.1"/>
</dbReference>
<dbReference type="EMBL" id="FUKI01000123">
    <property type="protein sequence ID" value="SJM93775.1"/>
    <property type="molecule type" value="Genomic_DNA"/>
</dbReference>
<proteinExistence type="predicted"/>
<protein>
    <recommendedName>
        <fullName evidence="3">Sialate O-acetylesterase domain-containing protein</fullName>
    </recommendedName>
</protein>